<feature type="compositionally biased region" description="Low complexity" evidence="4">
    <location>
        <begin position="55"/>
        <end position="67"/>
    </location>
</feature>
<dbReference type="Proteomes" id="UP000195402">
    <property type="component" value="Unassembled WGS sequence"/>
</dbReference>
<feature type="region of interest" description="Disordered" evidence="4">
    <location>
        <begin position="55"/>
        <end position="76"/>
    </location>
</feature>
<organism evidence="5 6">
    <name type="scientific">Macleaya cordata</name>
    <name type="common">Five-seeded plume-poppy</name>
    <name type="synonym">Bocconia cordata</name>
    <dbReference type="NCBI Taxonomy" id="56857"/>
    <lineage>
        <taxon>Eukaryota</taxon>
        <taxon>Viridiplantae</taxon>
        <taxon>Streptophyta</taxon>
        <taxon>Embryophyta</taxon>
        <taxon>Tracheophyta</taxon>
        <taxon>Spermatophyta</taxon>
        <taxon>Magnoliopsida</taxon>
        <taxon>Ranunculales</taxon>
        <taxon>Papaveraceae</taxon>
        <taxon>Papaveroideae</taxon>
        <taxon>Macleaya</taxon>
    </lineage>
</organism>
<keyword evidence="6" id="KW-1185">Reference proteome</keyword>
<dbReference type="FunCoup" id="A0A200QJH1">
    <property type="interactions" value="1805"/>
</dbReference>
<dbReference type="GO" id="GO:0003729">
    <property type="term" value="F:mRNA binding"/>
    <property type="evidence" value="ECO:0007669"/>
    <property type="project" value="TreeGrafter"/>
</dbReference>
<evidence type="ECO:0000313" key="5">
    <source>
        <dbReference type="EMBL" id="OVA10668.1"/>
    </source>
</evidence>
<keyword evidence="2" id="KW-0677">Repeat</keyword>
<dbReference type="PROSITE" id="PS51375">
    <property type="entry name" value="PPR"/>
    <property type="match status" value="7"/>
</dbReference>
<dbReference type="Pfam" id="PF01535">
    <property type="entry name" value="PPR"/>
    <property type="match status" value="1"/>
</dbReference>
<name>A0A200QJH1_MACCD</name>
<evidence type="ECO:0000256" key="2">
    <source>
        <dbReference type="ARBA" id="ARBA00022737"/>
    </source>
</evidence>
<dbReference type="Gene3D" id="1.25.40.10">
    <property type="entry name" value="Tetratricopeptide repeat domain"/>
    <property type="match status" value="4"/>
</dbReference>
<evidence type="ECO:0000256" key="1">
    <source>
        <dbReference type="ARBA" id="ARBA00007626"/>
    </source>
</evidence>
<dbReference type="Pfam" id="PF13041">
    <property type="entry name" value="PPR_2"/>
    <property type="match status" value="2"/>
</dbReference>
<dbReference type="AlphaFoldDB" id="A0A200QJH1"/>
<feature type="repeat" description="PPR" evidence="3">
    <location>
        <begin position="375"/>
        <end position="409"/>
    </location>
</feature>
<feature type="repeat" description="PPR" evidence="3">
    <location>
        <begin position="445"/>
        <end position="479"/>
    </location>
</feature>
<feature type="compositionally biased region" description="Polar residues" evidence="4">
    <location>
        <begin position="101"/>
        <end position="112"/>
    </location>
</feature>
<accession>A0A200QJH1</accession>
<dbReference type="PANTHER" id="PTHR47938">
    <property type="entry name" value="RESPIRATORY COMPLEX I CHAPERONE (CIA84), PUTATIVE (AFU_ORTHOLOGUE AFUA_2G06020)-RELATED"/>
    <property type="match status" value="1"/>
</dbReference>
<sequence length="578" mass="64878">MWRSKARAFLIRCSIHPAPSIQNQVPSKTLTVIRYPPLHFSRWFSQNPRFFSNDSNFNNENDGFGENPSFISQESVNPSGILDENHSFISQESIEGENPDFLSQENGTNDDQISSSVTEEPVVEEIEEIDIEKLESVLSVLQSSLDGSLESNLEKMDLTVNEEFGVRVIQTPLVPGHNLISFFKWASKKQESIATTHIVESLVQAIGSKLRKKEVYSLWDLIKDIGEKQKGVLNTEILNELISLCWKLGKGKAALEVFNKFEEFGCDPNADSYYSTIEALCGRKIFDEAWLVCEKMLNSGKLPDIEKIGKIISCFCKGHRAKDAHLVYLMAKEKNKYPPRSSVNFLINSLCRKGETVKLALELLGDFSGDARKYATKPFSSTVRALCKTKDIDGAKKLLFDMINKGPPPGNAVFNSVIYGLSKAGKMEEALEFVKVMESRGLRPDIYAYTVIINGYTKGGQMEEAFGVLSEAKKKHSKLTSDPYHVLIRGYCQLEEYDKALNLLTEMKESGILPDANDYKNVIQSLCLKALDWETAEKLLEEMKENGLYLTGITRGLIKAVKELHEEEPEAGEESTEA</sequence>
<reference evidence="5 6" key="1">
    <citation type="journal article" date="2017" name="Mol. Plant">
        <title>The Genome of Medicinal Plant Macleaya cordata Provides New Insights into Benzylisoquinoline Alkaloids Metabolism.</title>
        <authorList>
            <person name="Liu X."/>
            <person name="Liu Y."/>
            <person name="Huang P."/>
            <person name="Ma Y."/>
            <person name="Qing Z."/>
            <person name="Tang Q."/>
            <person name="Cao H."/>
            <person name="Cheng P."/>
            <person name="Zheng Y."/>
            <person name="Yuan Z."/>
            <person name="Zhou Y."/>
            <person name="Liu J."/>
            <person name="Tang Z."/>
            <person name="Zhuo Y."/>
            <person name="Zhang Y."/>
            <person name="Yu L."/>
            <person name="Huang J."/>
            <person name="Yang P."/>
            <person name="Peng Q."/>
            <person name="Zhang J."/>
            <person name="Jiang W."/>
            <person name="Zhang Z."/>
            <person name="Lin K."/>
            <person name="Ro D.K."/>
            <person name="Chen X."/>
            <person name="Xiong X."/>
            <person name="Shang Y."/>
            <person name="Huang S."/>
            <person name="Zeng J."/>
        </authorList>
    </citation>
    <scope>NUCLEOTIDE SEQUENCE [LARGE SCALE GENOMIC DNA]</scope>
    <source>
        <strain evidence="6">cv. BLH2017</strain>
        <tissue evidence="5">Root</tissue>
    </source>
</reference>
<dbReference type="PANTHER" id="PTHR47938:SF35">
    <property type="entry name" value="PENTATRICOPEPTIDE REPEAT-CONTAINING PROTEIN 4, MITOCHONDRIAL-RELATED"/>
    <property type="match status" value="1"/>
</dbReference>
<evidence type="ECO:0000256" key="3">
    <source>
        <dbReference type="PROSITE-ProRule" id="PRU00708"/>
    </source>
</evidence>
<dbReference type="OMA" id="RRAYDWA"/>
<feature type="region of interest" description="Disordered" evidence="4">
    <location>
        <begin position="98"/>
        <end position="119"/>
    </location>
</feature>
<comment type="caution">
    <text evidence="5">The sequence shown here is derived from an EMBL/GenBank/DDBJ whole genome shotgun (WGS) entry which is preliminary data.</text>
</comment>
<feature type="repeat" description="PPR" evidence="3">
    <location>
        <begin position="515"/>
        <end position="550"/>
    </location>
</feature>
<proteinExistence type="inferred from homology"/>
<dbReference type="OrthoDB" id="185373at2759"/>
<dbReference type="NCBIfam" id="TIGR00756">
    <property type="entry name" value="PPR"/>
    <property type="match status" value="3"/>
</dbReference>
<dbReference type="Pfam" id="PF13812">
    <property type="entry name" value="PPR_3"/>
    <property type="match status" value="1"/>
</dbReference>
<protein>
    <submittedName>
        <fullName evidence="5">Pentatricopeptide repeat</fullName>
    </submittedName>
</protein>
<feature type="repeat" description="PPR" evidence="3">
    <location>
        <begin position="480"/>
        <end position="514"/>
    </location>
</feature>
<dbReference type="InterPro" id="IPR011990">
    <property type="entry name" value="TPR-like_helical_dom_sf"/>
</dbReference>
<feature type="repeat" description="PPR" evidence="3">
    <location>
        <begin position="269"/>
        <end position="303"/>
    </location>
</feature>
<dbReference type="InterPro" id="IPR002885">
    <property type="entry name" value="PPR_rpt"/>
</dbReference>
<comment type="similarity">
    <text evidence="1">Belongs to the PPR family. P subfamily.</text>
</comment>
<gene>
    <name evidence="5" type="ORF">BVC80_59g62</name>
</gene>
<dbReference type="InParanoid" id="A0A200QJH1"/>
<feature type="repeat" description="PPR" evidence="3">
    <location>
        <begin position="410"/>
        <end position="444"/>
    </location>
</feature>
<evidence type="ECO:0000256" key="4">
    <source>
        <dbReference type="SAM" id="MobiDB-lite"/>
    </source>
</evidence>
<dbReference type="STRING" id="56857.A0A200QJH1"/>
<feature type="repeat" description="PPR" evidence="3">
    <location>
        <begin position="234"/>
        <end position="268"/>
    </location>
</feature>
<evidence type="ECO:0000313" key="6">
    <source>
        <dbReference type="Proteomes" id="UP000195402"/>
    </source>
</evidence>
<dbReference type="EMBL" id="MVGT01001861">
    <property type="protein sequence ID" value="OVA10668.1"/>
    <property type="molecule type" value="Genomic_DNA"/>
</dbReference>